<evidence type="ECO:0000256" key="1">
    <source>
        <dbReference type="SAM" id="Phobius"/>
    </source>
</evidence>
<comment type="caution">
    <text evidence="2">The sequence shown here is derived from an EMBL/GenBank/DDBJ whole genome shotgun (WGS) entry which is preliminary data.</text>
</comment>
<organism evidence="2 3">
    <name type="scientific">Dermatophagoides farinae</name>
    <name type="common">American house dust mite</name>
    <dbReference type="NCBI Taxonomy" id="6954"/>
    <lineage>
        <taxon>Eukaryota</taxon>
        <taxon>Metazoa</taxon>
        <taxon>Ecdysozoa</taxon>
        <taxon>Arthropoda</taxon>
        <taxon>Chelicerata</taxon>
        <taxon>Arachnida</taxon>
        <taxon>Acari</taxon>
        <taxon>Acariformes</taxon>
        <taxon>Sarcoptiformes</taxon>
        <taxon>Astigmata</taxon>
        <taxon>Psoroptidia</taxon>
        <taxon>Analgoidea</taxon>
        <taxon>Pyroglyphidae</taxon>
        <taxon>Dermatophagoidinae</taxon>
        <taxon>Dermatophagoides</taxon>
    </lineage>
</organism>
<reference evidence="2" key="2">
    <citation type="journal article" date="2022" name="Res Sq">
        <title>Comparative Genomics Reveals Insights into the Divergent Evolution of Astigmatic Mites and Household Pest Adaptations.</title>
        <authorList>
            <person name="Xiong Q."/>
            <person name="Wan A.T.-Y."/>
            <person name="Liu X.-Y."/>
            <person name="Fung C.S.-H."/>
            <person name="Xiao X."/>
            <person name="Malainual N."/>
            <person name="Hou J."/>
            <person name="Wang L."/>
            <person name="Wang M."/>
            <person name="Yang K."/>
            <person name="Cui Y."/>
            <person name="Leung E."/>
            <person name="Nong W."/>
            <person name="Shin S.-K."/>
            <person name="Au S."/>
            <person name="Jeong K.Y."/>
            <person name="Chew F.T."/>
            <person name="Hui J."/>
            <person name="Leung T.F."/>
            <person name="Tungtrongchitr A."/>
            <person name="Zhong N."/>
            <person name="Liu Z."/>
            <person name="Tsui S."/>
        </authorList>
    </citation>
    <scope>NUCLEOTIDE SEQUENCE</scope>
    <source>
        <strain evidence="2">Derf</strain>
        <tissue evidence="2">Whole organism</tissue>
    </source>
</reference>
<accession>A0A922HZ89</accession>
<keyword evidence="3" id="KW-1185">Reference proteome</keyword>
<reference evidence="2" key="1">
    <citation type="submission" date="2013-05" db="EMBL/GenBank/DDBJ databases">
        <authorList>
            <person name="Yim A.K.Y."/>
            <person name="Chan T.F."/>
            <person name="Ji K.M."/>
            <person name="Liu X.Y."/>
            <person name="Zhou J.W."/>
            <person name="Li R.Q."/>
            <person name="Yang K.Y."/>
            <person name="Li J."/>
            <person name="Li M."/>
            <person name="Law P.T.W."/>
            <person name="Wu Y.L."/>
            <person name="Cai Z.L."/>
            <person name="Qin H."/>
            <person name="Bao Y."/>
            <person name="Leung R.K.K."/>
            <person name="Ng P.K.S."/>
            <person name="Zou J."/>
            <person name="Zhong X.J."/>
            <person name="Ran P.X."/>
            <person name="Zhong N.S."/>
            <person name="Liu Z.G."/>
            <person name="Tsui S.K.W."/>
        </authorList>
    </citation>
    <scope>NUCLEOTIDE SEQUENCE</scope>
    <source>
        <strain evidence="2">Derf</strain>
        <tissue evidence="2">Whole organism</tissue>
    </source>
</reference>
<keyword evidence="1" id="KW-0812">Transmembrane</keyword>
<feature type="transmembrane region" description="Helical" evidence="1">
    <location>
        <begin position="53"/>
        <end position="79"/>
    </location>
</feature>
<dbReference type="EMBL" id="ASGP02000003">
    <property type="protein sequence ID" value="KAH9516634.1"/>
    <property type="molecule type" value="Genomic_DNA"/>
</dbReference>
<proteinExistence type="predicted"/>
<keyword evidence="1" id="KW-1133">Transmembrane helix</keyword>
<dbReference type="AlphaFoldDB" id="A0A922HZ89"/>
<evidence type="ECO:0000313" key="3">
    <source>
        <dbReference type="Proteomes" id="UP000790347"/>
    </source>
</evidence>
<gene>
    <name evidence="2" type="ORF">DERF_007364</name>
</gene>
<keyword evidence="1" id="KW-0472">Membrane</keyword>
<sequence>MPIDKVSSNEYPDCEQSTDSTVRILRAMPLHYYYLDFEIHQILYNYDQKIYLIYNNACIIISSPDCYYLVMFIFICQFFSDKLSKFRYFSIGQMKKIICISNWINGKGIAKGVLHNLTIEDTQRKCII</sequence>
<evidence type="ECO:0000313" key="2">
    <source>
        <dbReference type="EMBL" id="KAH9516634.1"/>
    </source>
</evidence>
<protein>
    <submittedName>
        <fullName evidence="2">Uncharacterized protein</fullName>
    </submittedName>
</protein>
<dbReference type="Proteomes" id="UP000790347">
    <property type="component" value="Unassembled WGS sequence"/>
</dbReference>
<name>A0A922HZ89_DERFA</name>